<proteinExistence type="predicted"/>
<organism evidence="2 3">
    <name type="scientific">Anatilimnocola aggregata</name>
    <dbReference type="NCBI Taxonomy" id="2528021"/>
    <lineage>
        <taxon>Bacteria</taxon>
        <taxon>Pseudomonadati</taxon>
        <taxon>Planctomycetota</taxon>
        <taxon>Planctomycetia</taxon>
        <taxon>Pirellulales</taxon>
        <taxon>Pirellulaceae</taxon>
        <taxon>Anatilimnocola</taxon>
    </lineage>
</organism>
<dbReference type="OrthoDB" id="9804686at2"/>
<feature type="chain" id="PRO_5022171764" evidence="1">
    <location>
        <begin position="23"/>
        <end position="512"/>
    </location>
</feature>
<gene>
    <name evidence="2" type="ORF">ETAA8_32730</name>
</gene>
<accession>A0A517YD61</accession>
<reference evidence="2 3" key="1">
    <citation type="submission" date="2019-02" db="EMBL/GenBank/DDBJ databases">
        <title>Deep-cultivation of Planctomycetes and their phenomic and genomic characterization uncovers novel biology.</title>
        <authorList>
            <person name="Wiegand S."/>
            <person name="Jogler M."/>
            <person name="Boedeker C."/>
            <person name="Pinto D."/>
            <person name="Vollmers J."/>
            <person name="Rivas-Marin E."/>
            <person name="Kohn T."/>
            <person name="Peeters S.H."/>
            <person name="Heuer A."/>
            <person name="Rast P."/>
            <person name="Oberbeckmann S."/>
            <person name="Bunk B."/>
            <person name="Jeske O."/>
            <person name="Meyerdierks A."/>
            <person name="Storesund J.E."/>
            <person name="Kallscheuer N."/>
            <person name="Luecker S."/>
            <person name="Lage O.M."/>
            <person name="Pohl T."/>
            <person name="Merkel B.J."/>
            <person name="Hornburger P."/>
            <person name="Mueller R.-W."/>
            <person name="Bruemmer F."/>
            <person name="Labrenz M."/>
            <person name="Spormann A.M."/>
            <person name="Op den Camp H."/>
            <person name="Overmann J."/>
            <person name="Amann R."/>
            <person name="Jetten M.S.M."/>
            <person name="Mascher T."/>
            <person name="Medema M.H."/>
            <person name="Devos D.P."/>
            <person name="Kaster A.-K."/>
            <person name="Ovreas L."/>
            <person name="Rohde M."/>
            <person name="Galperin M.Y."/>
            <person name="Jogler C."/>
        </authorList>
    </citation>
    <scope>NUCLEOTIDE SEQUENCE [LARGE SCALE GENOMIC DNA]</scope>
    <source>
        <strain evidence="2 3">ETA_A8</strain>
    </source>
</reference>
<name>A0A517YD61_9BACT</name>
<sequence length="512" mass="56858" precursor="true">MKRFLLLGVIIGCLVSTAKIRAADPTADEVRQTLLKAVKFAHEKVARHGGYVYLSSSDLKLREAEGIPDDDTIWVQPPGTPAVGEALLRAYQATGDEEVWRAAHAAALSLTRGQLHSGGWYYSVHFAPEVRQKMAYRRDLQGQPLADPTAAADRQSTNGWLDWKRRKNKGNITTYDDDVTQSATRFLMRMDAEKKFQDKEIHDAALYSLQALLCAQYPSGGWSSSWDRFPDRSPSPETFPIKKAELPETVSQKWPKDFTGCYVLNDNQMSNCIDTLLLAWQTYGEEKYLAAAKRAGDFLILAQLPAPQAAWAQQYDEQMRPCWCRAFEPPAITGGETQKIILSLIALYEATQDKKYLAPIPPALAYLEKSELPGGKLARFYEVRTNRPIYFQRGPGGKGHEWTYDDHNIADGYGYIVSSNVASLETKYQAAAARDFSVKKPASKKSGLPASGPVQAVIASLDSRGAWTEKGTIRDAEGKKVDPPGGIVRSETFIKNLDLLSRYVAAQRAAQN</sequence>
<dbReference type="KEGG" id="aagg:ETAA8_32730"/>
<dbReference type="AlphaFoldDB" id="A0A517YD61"/>
<keyword evidence="2" id="KW-0456">Lyase</keyword>
<dbReference type="Gene3D" id="1.50.10.20">
    <property type="match status" value="1"/>
</dbReference>
<dbReference type="RefSeq" id="WP_145090021.1">
    <property type="nucleotide sequence ID" value="NZ_CP036274.1"/>
</dbReference>
<keyword evidence="1" id="KW-0732">Signal</keyword>
<evidence type="ECO:0000256" key="1">
    <source>
        <dbReference type="SAM" id="SignalP"/>
    </source>
</evidence>
<evidence type="ECO:0000313" key="2">
    <source>
        <dbReference type="EMBL" id="QDU28173.1"/>
    </source>
</evidence>
<dbReference type="Proteomes" id="UP000315017">
    <property type="component" value="Chromosome"/>
</dbReference>
<protein>
    <submittedName>
        <fullName evidence="2">Pectic acid lyase</fullName>
    </submittedName>
</protein>
<keyword evidence="3" id="KW-1185">Reference proteome</keyword>
<dbReference type="GO" id="GO:0016829">
    <property type="term" value="F:lyase activity"/>
    <property type="evidence" value="ECO:0007669"/>
    <property type="project" value="UniProtKB-KW"/>
</dbReference>
<dbReference type="SUPFAM" id="SSF81853">
    <property type="entry name" value="Family 10 polysaccharide lyase"/>
    <property type="match status" value="1"/>
</dbReference>
<feature type="signal peptide" evidence="1">
    <location>
        <begin position="1"/>
        <end position="22"/>
    </location>
</feature>
<dbReference type="EMBL" id="CP036274">
    <property type="protein sequence ID" value="QDU28173.1"/>
    <property type="molecule type" value="Genomic_DNA"/>
</dbReference>
<evidence type="ECO:0000313" key="3">
    <source>
        <dbReference type="Proteomes" id="UP000315017"/>
    </source>
</evidence>